<keyword evidence="5" id="KW-0175">Coiled coil</keyword>
<dbReference type="PANTHER" id="PTHR43065:SF42">
    <property type="entry name" value="TWO-COMPONENT SENSOR PPRA"/>
    <property type="match status" value="1"/>
</dbReference>
<dbReference type="SUPFAM" id="SSF47384">
    <property type="entry name" value="Homodimeric domain of signal transducing histidine kinase"/>
    <property type="match status" value="1"/>
</dbReference>
<evidence type="ECO:0000256" key="1">
    <source>
        <dbReference type="ARBA" id="ARBA00000085"/>
    </source>
</evidence>
<evidence type="ECO:0000259" key="6">
    <source>
        <dbReference type="PROSITE" id="PS50109"/>
    </source>
</evidence>
<evidence type="ECO:0000256" key="2">
    <source>
        <dbReference type="ARBA" id="ARBA00012438"/>
    </source>
</evidence>
<feature type="domain" description="Response regulatory" evidence="7">
    <location>
        <begin position="443"/>
        <end position="555"/>
    </location>
</feature>
<evidence type="ECO:0000259" key="7">
    <source>
        <dbReference type="PROSITE" id="PS50110"/>
    </source>
</evidence>
<protein>
    <recommendedName>
        <fullName evidence="2">histidine kinase</fullName>
        <ecNumber evidence="2">2.7.13.3</ecNumber>
    </recommendedName>
</protein>
<evidence type="ECO:0000256" key="5">
    <source>
        <dbReference type="SAM" id="Coils"/>
    </source>
</evidence>
<accession>A0ABY4S6M2</accession>
<dbReference type="InterPro" id="IPR003661">
    <property type="entry name" value="HisK_dim/P_dom"/>
</dbReference>
<dbReference type="Pfam" id="PF00512">
    <property type="entry name" value="HisKA"/>
    <property type="match status" value="1"/>
</dbReference>
<dbReference type="PROSITE" id="PS50109">
    <property type="entry name" value="HIS_KIN"/>
    <property type="match status" value="1"/>
</dbReference>
<dbReference type="Gene3D" id="1.10.287.130">
    <property type="match status" value="1"/>
</dbReference>
<dbReference type="InterPro" id="IPR005467">
    <property type="entry name" value="His_kinase_dom"/>
</dbReference>
<dbReference type="CDD" id="cd00156">
    <property type="entry name" value="REC"/>
    <property type="match status" value="1"/>
</dbReference>
<feature type="coiled-coil region" evidence="5">
    <location>
        <begin position="142"/>
        <end position="190"/>
    </location>
</feature>
<feature type="modified residue" description="4-aspartylphosphate" evidence="4">
    <location>
        <position position="492"/>
    </location>
</feature>
<dbReference type="SMART" id="SM00387">
    <property type="entry name" value="HATPase_c"/>
    <property type="match status" value="1"/>
</dbReference>
<evidence type="ECO:0000256" key="3">
    <source>
        <dbReference type="ARBA" id="ARBA00022553"/>
    </source>
</evidence>
<sequence length="560" mass="60159">MIAAPIERRVLVHTPRGRDADVVVSVLAAARIEAVVCATQEAMLSALREGAAAAIVTEETLQAEPGGALARWLADQPSWSDFPFIVLATRQAGRRSDVAAQALHALGNVMLLERPVNAETLASAAEAVVRARNRQYTTRRNLQELGEARATVERLNRELEDRIAARTHELAAANDRLMAEINERERAQAALVHMQKMEAIGRLTGGIAHDFNNLLHVVSMNLELLVRQSPEPKVAAIAERARRAVSRGSRLTGQLLTFARAQSLLPRLTDVNALLLGMQELVAISTGANVAVDMDLCEGAAWVQLDPSQMEMAVLNLAVNAKDAMPEGGALRIATRVETLGTDELPPGRYVRVSVTDQGGGIPQHLLSKVFDPFFTTKPLGSGTGLGLSQVYGFAQQSGGMARIDSRVGEGTTVEMHFPMAAPEQVAQAPLDGPTQAAPRQHHILVVEDDAEVRRVIVDSLRFNGHRVMSASNGADGLEALGRQRPDLLIVDYAMPNMNGAEVIKAARQRQPGLPVILATGYADMAEVGTVLGTQSILIKPFDIGTLLRAVSQAMQDGAR</sequence>
<dbReference type="PANTHER" id="PTHR43065">
    <property type="entry name" value="SENSOR HISTIDINE KINASE"/>
    <property type="match status" value="1"/>
</dbReference>
<dbReference type="EMBL" id="CP097635">
    <property type="protein sequence ID" value="URI07571.1"/>
    <property type="molecule type" value="Genomic_DNA"/>
</dbReference>
<organism evidence="8 9">
    <name type="scientific">Aquincola tertiaricarbonis</name>
    <dbReference type="NCBI Taxonomy" id="391953"/>
    <lineage>
        <taxon>Bacteria</taxon>
        <taxon>Pseudomonadati</taxon>
        <taxon>Pseudomonadota</taxon>
        <taxon>Betaproteobacteria</taxon>
        <taxon>Burkholderiales</taxon>
        <taxon>Sphaerotilaceae</taxon>
        <taxon>Aquincola</taxon>
    </lineage>
</organism>
<gene>
    <name evidence="8" type="ORF">MW290_02800</name>
</gene>
<dbReference type="InterPro" id="IPR001789">
    <property type="entry name" value="Sig_transdc_resp-reg_receiver"/>
</dbReference>
<dbReference type="SMART" id="SM00388">
    <property type="entry name" value="HisKA"/>
    <property type="match status" value="1"/>
</dbReference>
<keyword evidence="9" id="KW-1185">Reference proteome</keyword>
<dbReference type="InterPro" id="IPR003594">
    <property type="entry name" value="HATPase_dom"/>
</dbReference>
<dbReference type="RefSeq" id="WP_250195805.1">
    <property type="nucleotide sequence ID" value="NZ_CP097635.1"/>
</dbReference>
<dbReference type="PROSITE" id="PS50110">
    <property type="entry name" value="RESPONSE_REGULATORY"/>
    <property type="match status" value="1"/>
</dbReference>
<dbReference type="Pfam" id="PF00072">
    <property type="entry name" value="Response_reg"/>
    <property type="match status" value="1"/>
</dbReference>
<dbReference type="SMART" id="SM00448">
    <property type="entry name" value="REC"/>
    <property type="match status" value="1"/>
</dbReference>
<reference evidence="8" key="1">
    <citation type="submission" date="2022-05" db="EMBL/GenBank/DDBJ databases">
        <title>An RpoN-dependent PEP-CTERM gene is involved in floc formation of an Aquincola tertiaricarbonis strain.</title>
        <authorList>
            <person name="Qiu D."/>
            <person name="Xia M."/>
        </authorList>
    </citation>
    <scope>NUCLEOTIDE SEQUENCE</scope>
    <source>
        <strain evidence="8">RN12</strain>
    </source>
</reference>
<dbReference type="SUPFAM" id="SSF52172">
    <property type="entry name" value="CheY-like"/>
    <property type="match status" value="2"/>
</dbReference>
<dbReference type="SUPFAM" id="SSF55874">
    <property type="entry name" value="ATPase domain of HSP90 chaperone/DNA topoisomerase II/histidine kinase"/>
    <property type="match status" value="1"/>
</dbReference>
<dbReference type="Proteomes" id="UP001056201">
    <property type="component" value="Chromosome 1"/>
</dbReference>
<keyword evidence="3 4" id="KW-0597">Phosphoprotein</keyword>
<proteinExistence type="predicted"/>
<dbReference type="Gene3D" id="3.40.50.2300">
    <property type="match status" value="2"/>
</dbReference>
<dbReference type="EC" id="2.7.13.3" evidence="2"/>
<evidence type="ECO:0000256" key="4">
    <source>
        <dbReference type="PROSITE-ProRule" id="PRU00169"/>
    </source>
</evidence>
<dbReference type="InterPro" id="IPR011006">
    <property type="entry name" value="CheY-like_superfamily"/>
</dbReference>
<dbReference type="PRINTS" id="PR00344">
    <property type="entry name" value="BCTRLSENSOR"/>
</dbReference>
<evidence type="ECO:0000313" key="8">
    <source>
        <dbReference type="EMBL" id="URI07571.1"/>
    </source>
</evidence>
<dbReference type="Pfam" id="PF02518">
    <property type="entry name" value="HATPase_c"/>
    <property type="match status" value="1"/>
</dbReference>
<dbReference type="Gene3D" id="3.30.565.10">
    <property type="entry name" value="Histidine kinase-like ATPase, C-terminal domain"/>
    <property type="match status" value="1"/>
</dbReference>
<evidence type="ECO:0000313" key="9">
    <source>
        <dbReference type="Proteomes" id="UP001056201"/>
    </source>
</evidence>
<dbReference type="InterPro" id="IPR036097">
    <property type="entry name" value="HisK_dim/P_sf"/>
</dbReference>
<comment type="catalytic activity">
    <reaction evidence="1">
        <text>ATP + protein L-histidine = ADP + protein N-phospho-L-histidine.</text>
        <dbReference type="EC" id="2.7.13.3"/>
    </reaction>
</comment>
<dbReference type="InterPro" id="IPR004358">
    <property type="entry name" value="Sig_transdc_His_kin-like_C"/>
</dbReference>
<name>A0ABY4S6M2_AQUTE</name>
<feature type="domain" description="Histidine kinase" evidence="6">
    <location>
        <begin position="206"/>
        <end position="422"/>
    </location>
</feature>
<dbReference type="CDD" id="cd00082">
    <property type="entry name" value="HisKA"/>
    <property type="match status" value="1"/>
</dbReference>
<dbReference type="InterPro" id="IPR036890">
    <property type="entry name" value="HATPase_C_sf"/>
</dbReference>